<evidence type="ECO:0008006" key="2">
    <source>
        <dbReference type="Google" id="ProtNLM"/>
    </source>
</evidence>
<dbReference type="EMBL" id="GEGO01004440">
    <property type="protein sequence ID" value="JAR90964.1"/>
    <property type="molecule type" value="Transcribed_RNA"/>
</dbReference>
<proteinExistence type="predicted"/>
<name>A0A147BJR2_IXORI</name>
<reference evidence="1" key="1">
    <citation type="journal article" date="2018" name="PLoS Negl. Trop. Dis.">
        <title>Sialome diversity of ticks revealed by RNAseq of single tick salivary glands.</title>
        <authorList>
            <person name="Perner J."/>
            <person name="Kropackova S."/>
            <person name="Kopacek P."/>
            <person name="Ribeiro J.M."/>
        </authorList>
    </citation>
    <scope>NUCLEOTIDE SEQUENCE</scope>
    <source>
        <strain evidence="1">Siblings of single egg batch collected in Ceske Budejovice</strain>
        <tissue evidence="1">Salivary glands</tissue>
    </source>
</reference>
<organism evidence="1">
    <name type="scientific">Ixodes ricinus</name>
    <name type="common">Common tick</name>
    <name type="synonym">Acarus ricinus</name>
    <dbReference type="NCBI Taxonomy" id="34613"/>
    <lineage>
        <taxon>Eukaryota</taxon>
        <taxon>Metazoa</taxon>
        <taxon>Ecdysozoa</taxon>
        <taxon>Arthropoda</taxon>
        <taxon>Chelicerata</taxon>
        <taxon>Arachnida</taxon>
        <taxon>Acari</taxon>
        <taxon>Parasitiformes</taxon>
        <taxon>Ixodida</taxon>
        <taxon>Ixodoidea</taxon>
        <taxon>Ixodidae</taxon>
        <taxon>Ixodinae</taxon>
        <taxon>Ixodes</taxon>
    </lineage>
</organism>
<dbReference type="AlphaFoldDB" id="A0A147BJR2"/>
<feature type="non-terminal residue" evidence="1">
    <location>
        <position position="1"/>
    </location>
</feature>
<protein>
    <recommendedName>
        <fullName evidence="2">Transposable element</fullName>
    </recommendedName>
</protein>
<sequence>ERSDSRLVFYIAGYVARKCIRKSNCRECTEQLLQESAAAPKEASLTSAVNRGGLLYPSAALNLLVMSLENAFTACFSSRELGPDSILDVCSFLQACSLGSVGCTTHSTTLTNMIIKFFILTRLHFLVATKKCKSAGEPAKKKTPKDQACAVKAGIEFVASWHYCIYF</sequence>
<accession>A0A147BJR2</accession>
<evidence type="ECO:0000313" key="1">
    <source>
        <dbReference type="EMBL" id="JAR90964.1"/>
    </source>
</evidence>